<dbReference type="SUPFAM" id="SSF53822">
    <property type="entry name" value="Periplasmic binding protein-like I"/>
    <property type="match status" value="1"/>
</dbReference>
<dbReference type="InterPro" id="IPR028082">
    <property type="entry name" value="Peripla_BP_I"/>
</dbReference>
<comment type="subcellular location">
    <subcellularLocation>
        <location evidence="1">Cell envelope</location>
    </subcellularLocation>
</comment>
<dbReference type="GO" id="GO:0030313">
    <property type="term" value="C:cell envelope"/>
    <property type="evidence" value="ECO:0007669"/>
    <property type="project" value="UniProtKB-SubCell"/>
</dbReference>
<proteinExistence type="inferred from homology"/>
<dbReference type="AlphaFoldDB" id="A0A7I8DSM3"/>
<dbReference type="Pfam" id="PF13407">
    <property type="entry name" value="Peripla_BP_4"/>
    <property type="match status" value="1"/>
</dbReference>
<reference evidence="5 6" key="1">
    <citation type="submission" date="2020-08" db="EMBL/GenBank/DDBJ databases">
        <title>Draft genome sequencing of an Anaerocolumna strain isolated from anoxic soil subjected to BSD treatment.</title>
        <authorList>
            <person name="Uek A."/>
            <person name="Tonouchi A."/>
        </authorList>
    </citation>
    <scope>NUCLEOTIDE SEQUENCE [LARGE SCALE GENOMIC DNA]</scope>
    <source>
        <strain evidence="5 6">CTTW</strain>
    </source>
</reference>
<organism evidence="5 6">
    <name type="scientific">Anaerocolumna chitinilytica</name>
    <dbReference type="NCBI Taxonomy" id="1727145"/>
    <lineage>
        <taxon>Bacteria</taxon>
        <taxon>Bacillati</taxon>
        <taxon>Bacillota</taxon>
        <taxon>Clostridia</taxon>
        <taxon>Lachnospirales</taxon>
        <taxon>Lachnospiraceae</taxon>
        <taxon>Anaerocolumna</taxon>
    </lineage>
</organism>
<reference evidence="5 6" key="2">
    <citation type="submission" date="2020-08" db="EMBL/GenBank/DDBJ databases">
        <authorList>
            <person name="Ueki A."/>
            <person name="Tonouchi A."/>
        </authorList>
    </citation>
    <scope>NUCLEOTIDE SEQUENCE [LARGE SCALE GENOMIC DNA]</scope>
    <source>
        <strain evidence="5 6">CTTW</strain>
    </source>
</reference>
<comment type="similarity">
    <text evidence="2">Belongs to the bacterial solute-binding protein 2 family.</text>
</comment>
<dbReference type="RefSeq" id="WP_185256364.1">
    <property type="nucleotide sequence ID" value="NZ_AP023368.1"/>
</dbReference>
<dbReference type="Gene3D" id="3.40.50.2300">
    <property type="match status" value="2"/>
</dbReference>
<protein>
    <submittedName>
        <fullName evidence="5">Sugar ABC transporter substrate-binding protein</fullName>
    </submittedName>
</protein>
<dbReference type="GO" id="GO:0030246">
    <property type="term" value="F:carbohydrate binding"/>
    <property type="evidence" value="ECO:0007669"/>
    <property type="project" value="UniProtKB-ARBA"/>
</dbReference>
<evidence type="ECO:0000259" key="4">
    <source>
        <dbReference type="Pfam" id="PF13407"/>
    </source>
</evidence>
<keyword evidence="6" id="KW-1185">Reference proteome</keyword>
<evidence type="ECO:0000313" key="5">
    <source>
        <dbReference type="EMBL" id="BCK00718.1"/>
    </source>
</evidence>
<evidence type="ECO:0000313" key="6">
    <source>
        <dbReference type="Proteomes" id="UP000515703"/>
    </source>
</evidence>
<sequence length="295" mass="32064">MYIRDKYTNMLIRPFNLEDYKIYYISKDKISQFWFIINQGINDMASLVGANFIWDAPEERSAEKQIEIITNAANNGANAMLIAALDPVKVSSAIQYAKSLGVKIIYLDTPAAEEGIITLATDDYSAGVTAGENMIIELAAAGLRQGTIGIVSDSIMSTNTRERVNGFRSVLAPNRNYRLLNTQFGPDTASALKIADSYIANNPDLVGIFGTNEDTTIGVGYAISKSSTTIVGIGFDFPPETQKLIENGSLKAVMVQNPYTMGYLGMAETIAALKGFETGPPYLNTGVSVRTRYTS</sequence>
<evidence type="ECO:0000256" key="3">
    <source>
        <dbReference type="ARBA" id="ARBA00022729"/>
    </source>
</evidence>
<dbReference type="PANTHER" id="PTHR46847:SF1">
    <property type="entry name" value="D-ALLOSE-BINDING PERIPLASMIC PROTEIN-RELATED"/>
    <property type="match status" value="1"/>
</dbReference>
<name>A0A7I8DSM3_9FIRM</name>
<feature type="domain" description="Periplasmic binding protein" evidence="4">
    <location>
        <begin position="22"/>
        <end position="275"/>
    </location>
</feature>
<dbReference type="KEGG" id="acht:bsdcttw_37580"/>
<dbReference type="EMBL" id="AP023368">
    <property type="protein sequence ID" value="BCK00718.1"/>
    <property type="molecule type" value="Genomic_DNA"/>
</dbReference>
<dbReference type="Proteomes" id="UP000515703">
    <property type="component" value="Chromosome"/>
</dbReference>
<evidence type="ECO:0000256" key="1">
    <source>
        <dbReference type="ARBA" id="ARBA00004196"/>
    </source>
</evidence>
<dbReference type="InterPro" id="IPR025997">
    <property type="entry name" value="SBP_2_dom"/>
</dbReference>
<keyword evidence="3" id="KW-0732">Signal</keyword>
<accession>A0A7I8DSM3</accession>
<dbReference type="PANTHER" id="PTHR46847">
    <property type="entry name" value="D-ALLOSE-BINDING PERIPLASMIC PROTEIN-RELATED"/>
    <property type="match status" value="1"/>
</dbReference>
<evidence type="ECO:0000256" key="2">
    <source>
        <dbReference type="ARBA" id="ARBA00007639"/>
    </source>
</evidence>
<gene>
    <name evidence="5" type="primary">rbsB</name>
    <name evidence="5" type="ORF">bsdcttw_37580</name>
</gene>